<dbReference type="Pfam" id="PF25499">
    <property type="entry name" value="Beta-prop_pof12"/>
    <property type="match status" value="1"/>
</dbReference>
<sequence length="582" mass="63565">MSKHELSPAPLPPAKRARALSGSASSSGVSRLLTFDNSIYDELVLCIFSHLSWVDLCAAQATSRNWARLASDNALWREQYLLVFGRTRLRGTRGFIPRSDGRETKPLPGRAKGQEYKDWKWMFRISSNWKNGRCLVENIPPPISPRPALHALEQSYQTHLLMAGPLTVVASSQPTTTPELVVTGFVDGRTCKIPCQSIDSGTYSESHITTLALDQSPPASGSTIRVAAVLSTGEIAVHAFNHSSPEDHTCFLRYKPSTNSPRTAPIVNAVYHHPLLITLSQTFTLSLYDLSYGAFRTTQSLTSFTSFPPTSLVLSTPTSTTYKLVVAYAIPVYPAHWSVGATELIISSRSIQQPQSTTTSAFGISPEARFSQNASMTVQSTRTIRSIDVPQGWIDERKLRAMREQWGRKVSQIADTQTDGKWVVLAPSDRVPYLAGYTTPHASPMPSTSTSAPSSTNRQPLELMKASPMQSETGLQLYRLTLPPQTNSISQSPPKLTFVRTLHGQSGPVSALALADGRCVSLAHNGSIWVWDLENGSGAEVAARDEPAIGIHSVPVKGSVVFDERRIISALAGKVVVRRFDI</sequence>
<evidence type="ECO:0000313" key="4">
    <source>
        <dbReference type="Proteomes" id="UP000307440"/>
    </source>
</evidence>
<proteinExistence type="predicted"/>
<feature type="compositionally biased region" description="Low complexity" evidence="1">
    <location>
        <begin position="439"/>
        <end position="456"/>
    </location>
</feature>
<feature type="region of interest" description="Disordered" evidence="1">
    <location>
        <begin position="1"/>
        <end position="20"/>
    </location>
</feature>
<dbReference type="SMART" id="SM00256">
    <property type="entry name" value="FBOX"/>
    <property type="match status" value="1"/>
</dbReference>
<dbReference type="Pfam" id="PF12937">
    <property type="entry name" value="F-box-like"/>
    <property type="match status" value="1"/>
</dbReference>
<evidence type="ECO:0000313" key="3">
    <source>
        <dbReference type="EMBL" id="TFK26472.1"/>
    </source>
</evidence>
<protein>
    <recommendedName>
        <fullName evidence="2">F-box domain-containing protein</fullName>
    </recommendedName>
</protein>
<dbReference type="EMBL" id="ML210174">
    <property type="protein sequence ID" value="TFK26472.1"/>
    <property type="molecule type" value="Genomic_DNA"/>
</dbReference>
<dbReference type="InterPro" id="IPR001810">
    <property type="entry name" value="F-box_dom"/>
</dbReference>
<evidence type="ECO:0000259" key="2">
    <source>
        <dbReference type="SMART" id="SM00256"/>
    </source>
</evidence>
<dbReference type="SUPFAM" id="SSF50978">
    <property type="entry name" value="WD40 repeat-like"/>
    <property type="match status" value="1"/>
</dbReference>
<dbReference type="InterPro" id="IPR015943">
    <property type="entry name" value="WD40/YVTN_repeat-like_dom_sf"/>
</dbReference>
<accession>A0A5C3L0I1</accession>
<reference evidence="3 4" key="1">
    <citation type="journal article" date="2019" name="Nat. Ecol. Evol.">
        <title>Megaphylogeny resolves global patterns of mushroom evolution.</title>
        <authorList>
            <person name="Varga T."/>
            <person name="Krizsan K."/>
            <person name="Foldi C."/>
            <person name="Dima B."/>
            <person name="Sanchez-Garcia M."/>
            <person name="Sanchez-Ramirez S."/>
            <person name="Szollosi G.J."/>
            <person name="Szarkandi J.G."/>
            <person name="Papp V."/>
            <person name="Albert L."/>
            <person name="Andreopoulos W."/>
            <person name="Angelini C."/>
            <person name="Antonin V."/>
            <person name="Barry K.W."/>
            <person name="Bougher N.L."/>
            <person name="Buchanan P."/>
            <person name="Buyck B."/>
            <person name="Bense V."/>
            <person name="Catcheside P."/>
            <person name="Chovatia M."/>
            <person name="Cooper J."/>
            <person name="Damon W."/>
            <person name="Desjardin D."/>
            <person name="Finy P."/>
            <person name="Geml J."/>
            <person name="Haridas S."/>
            <person name="Hughes K."/>
            <person name="Justo A."/>
            <person name="Karasinski D."/>
            <person name="Kautmanova I."/>
            <person name="Kiss B."/>
            <person name="Kocsube S."/>
            <person name="Kotiranta H."/>
            <person name="LaButti K.M."/>
            <person name="Lechner B.E."/>
            <person name="Liimatainen K."/>
            <person name="Lipzen A."/>
            <person name="Lukacs Z."/>
            <person name="Mihaltcheva S."/>
            <person name="Morgado L.N."/>
            <person name="Niskanen T."/>
            <person name="Noordeloos M.E."/>
            <person name="Ohm R.A."/>
            <person name="Ortiz-Santana B."/>
            <person name="Ovrebo C."/>
            <person name="Racz N."/>
            <person name="Riley R."/>
            <person name="Savchenko A."/>
            <person name="Shiryaev A."/>
            <person name="Soop K."/>
            <person name="Spirin V."/>
            <person name="Szebenyi C."/>
            <person name="Tomsovsky M."/>
            <person name="Tulloss R.E."/>
            <person name="Uehling J."/>
            <person name="Grigoriev I.V."/>
            <person name="Vagvolgyi C."/>
            <person name="Papp T."/>
            <person name="Martin F.M."/>
            <person name="Miettinen O."/>
            <person name="Hibbett D.S."/>
            <person name="Nagy L.G."/>
        </authorList>
    </citation>
    <scope>NUCLEOTIDE SEQUENCE [LARGE SCALE GENOMIC DNA]</scope>
    <source>
        <strain evidence="3 4">CBS 121175</strain>
    </source>
</reference>
<dbReference type="InterPro" id="IPR036047">
    <property type="entry name" value="F-box-like_dom_sf"/>
</dbReference>
<dbReference type="AlphaFoldDB" id="A0A5C3L0I1"/>
<dbReference type="STRING" id="230819.A0A5C3L0I1"/>
<feature type="region of interest" description="Disordered" evidence="1">
    <location>
        <begin position="439"/>
        <end position="458"/>
    </location>
</feature>
<gene>
    <name evidence="3" type="ORF">FA15DRAFT_667351</name>
</gene>
<dbReference type="InterPro" id="IPR036322">
    <property type="entry name" value="WD40_repeat_dom_sf"/>
</dbReference>
<evidence type="ECO:0000256" key="1">
    <source>
        <dbReference type="SAM" id="MobiDB-lite"/>
    </source>
</evidence>
<dbReference type="Gene3D" id="2.130.10.10">
    <property type="entry name" value="YVTN repeat-like/Quinoprotein amine dehydrogenase"/>
    <property type="match status" value="1"/>
</dbReference>
<dbReference type="OrthoDB" id="3219396at2759"/>
<name>A0A5C3L0I1_COPMA</name>
<dbReference type="Gene3D" id="1.20.1280.50">
    <property type="match status" value="1"/>
</dbReference>
<dbReference type="SUPFAM" id="SSF81383">
    <property type="entry name" value="F-box domain"/>
    <property type="match status" value="1"/>
</dbReference>
<organism evidence="3 4">
    <name type="scientific">Coprinopsis marcescibilis</name>
    <name type="common">Agaric fungus</name>
    <name type="synonym">Psathyrella marcescibilis</name>
    <dbReference type="NCBI Taxonomy" id="230819"/>
    <lineage>
        <taxon>Eukaryota</taxon>
        <taxon>Fungi</taxon>
        <taxon>Dikarya</taxon>
        <taxon>Basidiomycota</taxon>
        <taxon>Agaricomycotina</taxon>
        <taxon>Agaricomycetes</taxon>
        <taxon>Agaricomycetidae</taxon>
        <taxon>Agaricales</taxon>
        <taxon>Agaricineae</taxon>
        <taxon>Psathyrellaceae</taxon>
        <taxon>Coprinopsis</taxon>
    </lineage>
</organism>
<dbReference type="Proteomes" id="UP000307440">
    <property type="component" value="Unassembled WGS sequence"/>
</dbReference>
<feature type="domain" description="F-box" evidence="2">
    <location>
        <begin position="39"/>
        <end position="79"/>
    </location>
</feature>
<keyword evidence="4" id="KW-1185">Reference proteome</keyword>